<comment type="caution">
    <text evidence="2">The sequence shown here is derived from an EMBL/GenBank/DDBJ whole genome shotgun (WGS) entry which is preliminary data.</text>
</comment>
<evidence type="ECO:0000313" key="2">
    <source>
        <dbReference type="EMBL" id="PIR71748.1"/>
    </source>
</evidence>
<keyword evidence="1" id="KW-0472">Membrane</keyword>
<sequence length="93" mass="10654">MDAFNNTSKKLREEEESRKYKWLNELIKAREERRITKEDLFVNLKEKIEDKAITSGAIGFSIALIIMGIVNGVWGAVILGGFIIIALKFPRKE</sequence>
<dbReference type="Proteomes" id="UP000228909">
    <property type="component" value="Unassembled WGS sequence"/>
</dbReference>
<keyword evidence="1" id="KW-0812">Transmembrane</keyword>
<accession>A0A2H0TJL8</accession>
<dbReference type="AlphaFoldDB" id="A0A2H0TJL8"/>
<evidence type="ECO:0000313" key="3">
    <source>
        <dbReference type="Proteomes" id="UP000228909"/>
    </source>
</evidence>
<dbReference type="EMBL" id="PFCK01000023">
    <property type="protein sequence ID" value="PIR71748.1"/>
    <property type="molecule type" value="Genomic_DNA"/>
</dbReference>
<evidence type="ECO:0000256" key="1">
    <source>
        <dbReference type="SAM" id="Phobius"/>
    </source>
</evidence>
<organism evidence="2 3">
    <name type="scientific">Candidatus Nealsonbacteria bacterium CG10_big_fil_rev_8_21_14_0_10_37_25</name>
    <dbReference type="NCBI Taxonomy" id="1974711"/>
    <lineage>
        <taxon>Bacteria</taxon>
        <taxon>Candidatus Nealsoniibacteriota</taxon>
    </lineage>
</organism>
<proteinExistence type="predicted"/>
<gene>
    <name evidence="2" type="ORF">COU43_00865</name>
</gene>
<reference evidence="3" key="1">
    <citation type="submission" date="2017-09" db="EMBL/GenBank/DDBJ databases">
        <title>Depth-based differentiation of microbial function through sediment-hosted aquifers and enrichment of novel symbionts in the deep terrestrial subsurface.</title>
        <authorList>
            <person name="Probst A.J."/>
            <person name="Ladd B."/>
            <person name="Jarett J.K."/>
            <person name="Geller-Mcgrath D.E."/>
            <person name="Sieber C.M.K."/>
            <person name="Emerson J.B."/>
            <person name="Anantharaman K."/>
            <person name="Thomas B.C."/>
            <person name="Malmstrom R."/>
            <person name="Stieglmeier M."/>
            <person name="Klingl A."/>
            <person name="Woyke T."/>
            <person name="Ryan C.M."/>
            <person name="Banfield J.F."/>
        </authorList>
    </citation>
    <scope>NUCLEOTIDE SEQUENCE [LARGE SCALE GENOMIC DNA]</scope>
</reference>
<name>A0A2H0TJL8_9BACT</name>
<feature type="transmembrane region" description="Helical" evidence="1">
    <location>
        <begin position="57"/>
        <end position="87"/>
    </location>
</feature>
<protein>
    <submittedName>
        <fullName evidence="2">Uncharacterized protein</fullName>
    </submittedName>
</protein>
<keyword evidence="1" id="KW-1133">Transmembrane helix</keyword>